<reference evidence="10" key="1">
    <citation type="journal article" date="2019" name="Int. J. Syst. Evol. Microbiol.">
        <title>The Global Catalogue of Microorganisms (GCM) 10K type strain sequencing project: providing services to taxonomists for standard genome sequencing and annotation.</title>
        <authorList>
            <consortium name="The Broad Institute Genomics Platform"/>
            <consortium name="The Broad Institute Genome Sequencing Center for Infectious Disease"/>
            <person name="Wu L."/>
            <person name="Ma J."/>
        </authorList>
    </citation>
    <scope>NUCLEOTIDE SEQUENCE [LARGE SCALE GENOMIC DNA]</scope>
    <source>
        <strain evidence="10">CCUG 73951</strain>
    </source>
</reference>
<comment type="caution">
    <text evidence="9">The sequence shown here is derived from an EMBL/GenBank/DDBJ whole genome shotgun (WGS) entry which is preliminary data.</text>
</comment>
<evidence type="ECO:0000313" key="10">
    <source>
        <dbReference type="Proteomes" id="UP001596494"/>
    </source>
</evidence>
<organism evidence="9 10">
    <name type="scientific">Halobacillus campisalis</name>
    <dbReference type="NCBI Taxonomy" id="435909"/>
    <lineage>
        <taxon>Bacteria</taxon>
        <taxon>Bacillati</taxon>
        <taxon>Bacillota</taxon>
        <taxon>Bacilli</taxon>
        <taxon>Bacillales</taxon>
        <taxon>Bacillaceae</taxon>
        <taxon>Halobacillus</taxon>
    </lineage>
</organism>
<feature type="modified residue" description="4-aspartylphosphate" evidence="6">
    <location>
        <position position="56"/>
    </location>
</feature>
<dbReference type="InterPro" id="IPR039420">
    <property type="entry name" value="WalR-like"/>
</dbReference>
<dbReference type="InterPro" id="IPR058245">
    <property type="entry name" value="NreC/VraR/RcsB-like_REC"/>
</dbReference>
<evidence type="ECO:0000256" key="1">
    <source>
        <dbReference type="ARBA" id="ARBA00004496"/>
    </source>
</evidence>
<dbReference type="InterPro" id="IPR016032">
    <property type="entry name" value="Sig_transdc_resp-reg_C-effctor"/>
</dbReference>
<keyword evidence="3" id="KW-0805">Transcription regulation</keyword>
<dbReference type="SMART" id="SM00448">
    <property type="entry name" value="REC"/>
    <property type="match status" value="1"/>
</dbReference>
<keyword evidence="4" id="KW-0238">DNA-binding</keyword>
<dbReference type="InterPro" id="IPR011006">
    <property type="entry name" value="CheY-like_superfamily"/>
</dbReference>
<comment type="subcellular location">
    <subcellularLocation>
        <location evidence="1">Cytoplasm</location>
    </subcellularLocation>
</comment>
<sequence length="208" mass="23716">MNPYKILVADDHEDAREAIRSLLSPFNHYEIVGEAANGQQAIDLTAQLHPDVILMDIHMPYINGFEATRHIKKHFPEVKIIILTVSEESTHLFTALKEGAQGYLLKSVRPSDWNSYIDAVIKDGEFSEELIEQTLSKLTQKETSKPPLSTRESEVMKLAASGATNKEISEQLFITENTVKNHLKSVLRKLHIKNRVELARMAYEKHWL</sequence>
<evidence type="ECO:0000259" key="7">
    <source>
        <dbReference type="PROSITE" id="PS50043"/>
    </source>
</evidence>
<dbReference type="PRINTS" id="PR00038">
    <property type="entry name" value="HTHLUXR"/>
</dbReference>
<dbReference type="SUPFAM" id="SSF46894">
    <property type="entry name" value="C-terminal effector domain of the bipartite response regulators"/>
    <property type="match status" value="1"/>
</dbReference>
<accession>A0ABW2K9W6</accession>
<dbReference type="SUPFAM" id="SSF52172">
    <property type="entry name" value="CheY-like"/>
    <property type="match status" value="1"/>
</dbReference>
<dbReference type="SMART" id="SM00421">
    <property type="entry name" value="HTH_LUXR"/>
    <property type="match status" value="1"/>
</dbReference>
<name>A0ABW2K9W6_9BACI</name>
<evidence type="ECO:0000259" key="8">
    <source>
        <dbReference type="PROSITE" id="PS50110"/>
    </source>
</evidence>
<evidence type="ECO:0000256" key="6">
    <source>
        <dbReference type="PROSITE-ProRule" id="PRU00169"/>
    </source>
</evidence>
<dbReference type="EMBL" id="JBHTBY010000017">
    <property type="protein sequence ID" value="MFC7322878.1"/>
    <property type="molecule type" value="Genomic_DNA"/>
</dbReference>
<evidence type="ECO:0000256" key="3">
    <source>
        <dbReference type="ARBA" id="ARBA00023015"/>
    </source>
</evidence>
<dbReference type="InterPro" id="IPR000792">
    <property type="entry name" value="Tscrpt_reg_LuxR_C"/>
</dbReference>
<keyword evidence="2 6" id="KW-0597">Phosphoprotein</keyword>
<evidence type="ECO:0000256" key="5">
    <source>
        <dbReference type="ARBA" id="ARBA00023163"/>
    </source>
</evidence>
<feature type="domain" description="HTH luxR-type" evidence="7">
    <location>
        <begin position="141"/>
        <end position="206"/>
    </location>
</feature>
<keyword evidence="10" id="KW-1185">Reference proteome</keyword>
<dbReference type="PROSITE" id="PS00622">
    <property type="entry name" value="HTH_LUXR_1"/>
    <property type="match status" value="1"/>
</dbReference>
<dbReference type="Pfam" id="PF00072">
    <property type="entry name" value="Response_reg"/>
    <property type="match status" value="1"/>
</dbReference>
<dbReference type="RefSeq" id="WP_289215234.1">
    <property type="nucleotide sequence ID" value="NZ_JAPVRC010000002.1"/>
</dbReference>
<proteinExistence type="predicted"/>
<dbReference type="PROSITE" id="PS50110">
    <property type="entry name" value="RESPONSE_REGULATORY"/>
    <property type="match status" value="1"/>
</dbReference>
<dbReference type="Pfam" id="PF00196">
    <property type="entry name" value="GerE"/>
    <property type="match status" value="1"/>
</dbReference>
<evidence type="ECO:0000256" key="2">
    <source>
        <dbReference type="ARBA" id="ARBA00022553"/>
    </source>
</evidence>
<gene>
    <name evidence="9" type="ORF">ACFQMN_18585</name>
</gene>
<protein>
    <submittedName>
        <fullName evidence="9">Response regulator</fullName>
    </submittedName>
</protein>
<dbReference type="Proteomes" id="UP001596494">
    <property type="component" value="Unassembled WGS sequence"/>
</dbReference>
<evidence type="ECO:0000313" key="9">
    <source>
        <dbReference type="EMBL" id="MFC7322878.1"/>
    </source>
</evidence>
<dbReference type="Gene3D" id="3.40.50.2300">
    <property type="match status" value="1"/>
</dbReference>
<dbReference type="CDD" id="cd17535">
    <property type="entry name" value="REC_NarL-like"/>
    <property type="match status" value="1"/>
</dbReference>
<dbReference type="CDD" id="cd06170">
    <property type="entry name" value="LuxR_C_like"/>
    <property type="match status" value="1"/>
</dbReference>
<dbReference type="InterPro" id="IPR001789">
    <property type="entry name" value="Sig_transdc_resp-reg_receiver"/>
</dbReference>
<keyword evidence="5" id="KW-0804">Transcription</keyword>
<dbReference type="PANTHER" id="PTHR43214">
    <property type="entry name" value="TWO-COMPONENT RESPONSE REGULATOR"/>
    <property type="match status" value="1"/>
</dbReference>
<evidence type="ECO:0000256" key="4">
    <source>
        <dbReference type="ARBA" id="ARBA00023125"/>
    </source>
</evidence>
<feature type="domain" description="Response regulatory" evidence="8">
    <location>
        <begin position="5"/>
        <end position="121"/>
    </location>
</feature>
<dbReference type="PROSITE" id="PS50043">
    <property type="entry name" value="HTH_LUXR_2"/>
    <property type="match status" value="1"/>
</dbReference>